<protein>
    <recommendedName>
        <fullName evidence="3">DUF1824 domain-containing protein</fullName>
    </recommendedName>
</protein>
<evidence type="ECO:0000313" key="2">
    <source>
        <dbReference type="Proteomes" id="UP000030170"/>
    </source>
</evidence>
<reference evidence="1 2" key="1">
    <citation type="journal article" date="2014" name="Mol. Ecol.">
        <title>Evolution of Synechococcus.</title>
        <authorList>
            <person name="Dvorak P."/>
            <person name="Casamatta D."/>
            <person name="Hasler P."/>
            <person name="Poulickova A."/>
            <person name="Ondrej V."/>
            <person name="Sanges R."/>
        </authorList>
    </citation>
    <scope>NUCLEOTIDE SEQUENCE [LARGE SCALE GENOMIC DNA]</scope>
    <source>
        <strain evidence="1 2">CAUP A 1101</strain>
    </source>
</reference>
<accession>A0A098TLU3</accession>
<proteinExistence type="predicted"/>
<evidence type="ECO:0000313" key="1">
    <source>
        <dbReference type="EMBL" id="KGF73279.1"/>
    </source>
</evidence>
<dbReference type="RefSeq" id="WP_036531553.1">
    <property type="nucleotide sequence ID" value="NZ_JJML01000009.1"/>
</dbReference>
<dbReference type="EMBL" id="JJML01000009">
    <property type="protein sequence ID" value="KGF73279.1"/>
    <property type="molecule type" value="Genomic_DNA"/>
</dbReference>
<gene>
    <name evidence="1" type="ORF">DO97_20810</name>
</gene>
<keyword evidence="2" id="KW-1185">Reference proteome</keyword>
<dbReference type="SUPFAM" id="SSF160532">
    <property type="entry name" value="Ava3019-like"/>
    <property type="match status" value="1"/>
</dbReference>
<organism evidence="1 2">
    <name type="scientific">Neosynechococcus sphagnicola sy1</name>
    <dbReference type="NCBI Taxonomy" id="1497020"/>
    <lineage>
        <taxon>Bacteria</taxon>
        <taxon>Bacillati</taxon>
        <taxon>Cyanobacteriota</taxon>
        <taxon>Cyanophyceae</taxon>
        <taxon>Neosynechococcales</taxon>
        <taxon>Neosynechococcaceae</taxon>
        <taxon>Neosynechococcus</taxon>
    </lineage>
</organism>
<evidence type="ECO:0008006" key="3">
    <source>
        <dbReference type="Google" id="ProtNLM"/>
    </source>
</evidence>
<dbReference type="Gene3D" id="3.30.360.10">
    <property type="entry name" value="Dihydrodipicolinate Reductase, domain 2"/>
    <property type="match status" value="1"/>
</dbReference>
<dbReference type="InterPro" id="IPR014953">
    <property type="entry name" value="DUF1824"/>
</dbReference>
<dbReference type="OrthoDB" id="424950at2"/>
<dbReference type="AlphaFoldDB" id="A0A098TLU3"/>
<dbReference type="Pfam" id="PF08854">
    <property type="entry name" value="DUF1824"/>
    <property type="match status" value="1"/>
</dbReference>
<sequence length="141" mass="15574">MPPCKKTLEILAAYSCNQNTPINSSQEKIQVRQALLAVIGEFDYQTLGICADTMTEAFQALQSYLQGFGLAFGAETQLESLPATTGGVYLKFNTQRQSFYSDTYTGSYRGVLVTCQSHDPQRSGATYGHFPLDLFCDSWEA</sequence>
<dbReference type="STRING" id="1497020.DO97_20810"/>
<dbReference type="Proteomes" id="UP000030170">
    <property type="component" value="Unassembled WGS sequence"/>
</dbReference>
<name>A0A098TLU3_9CYAN</name>
<comment type="caution">
    <text evidence="1">The sequence shown here is derived from an EMBL/GenBank/DDBJ whole genome shotgun (WGS) entry which is preliminary data.</text>
</comment>